<dbReference type="SUPFAM" id="SSF101478">
    <property type="entry name" value="ADP-ribosylglycohydrolase"/>
    <property type="match status" value="1"/>
</dbReference>
<keyword evidence="1" id="KW-0460">Magnesium</keyword>
<keyword evidence="2" id="KW-0812">Transmembrane</keyword>
<evidence type="ECO:0000313" key="4">
    <source>
        <dbReference type="Proteomes" id="UP000437131"/>
    </source>
</evidence>
<dbReference type="Gene3D" id="1.10.4080.10">
    <property type="entry name" value="ADP-ribosylation/Crystallin J1"/>
    <property type="match status" value="1"/>
</dbReference>
<proteinExistence type="predicted"/>
<feature type="binding site" evidence="1">
    <location>
        <position position="54"/>
    </location>
    <ligand>
        <name>Mg(2+)</name>
        <dbReference type="ChEBI" id="CHEBI:18420"/>
        <label>1</label>
    </ligand>
</feature>
<dbReference type="RefSeq" id="WP_338324309.1">
    <property type="nucleotide sequence ID" value="NZ_WMIA01000002.1"/>
</dbReference>
<dbReference type="InterPro" id="IPR050792">
    <property type="entry name" value="ADP-ribosylglycohydrolase"/>
</dbReference>
<evidence type="ECO:0000313" key="3">
    <source>
        <dbReference type="EMBL" id="MTF37775.1"/>
    </source>
</evidence>
<evidence type="ECO:0000256" key="1">
    <source>
        <dbReference type="PIRSR" id="PIRSR605502-1"/>
    </source>
</evidence>
<dbReference type="AlphaFoldDB" id="A0A844GU48"/>
<gene>
    <name evidence="3" type="ORF">GGC33_02375</name>
</gene>
<dbReference type="PANTHER" id="PTHR16222:SF12">
    <property type="entry name" value="ADP-RIBOSYLGLYCOHYDROLASE-RELATED"/>
    <property type="match status" value="1"/>
</dbReference>
<keyword evidence="1" id="KW-0479">Metal-binding</keyword>
<organism evidence="3 4">
    <name type="scientific">Cyanobacterium aponinum 0216</name>
    <dbReference type="NCBI Taxonomy" id="2676140"/>
    <lineage>
        <taxon>Bacteria</taxon>
        <taxon>Bacillati</taxon>
        <taxon>Cyanobacteriota</taxon>
        <taxon>Cyanophyceae</taxon>
        <taxon>Oscillatoriophycideae</taxon>
        <taxon>Chroococcales</taxon>
        <taxon>Geminocystaceae</taxon>
        <taxon>Cyanobacterium</taxon>
    </lineage>
</organism>
<reference evidence="3 4" key="1">
    <citation type="submission" date="2019-11" db="EMBL/GenBank/DDBJ databases">
        <title>Isolation of a new High Light Tolerant Cyanobacteria.</title>
        <authorList>
            <person name="Dobson Z."/>
            <person name="Vaughn N."/>
            <person name="Vaughn M."/>
            <person name="Fromme P."/>
            <person name="Mazor Y."/>
        </authorList>
    </citation>
    <scope>NUCLEOTIDE SEQUENCE [LARGE SCALE GENOMIC DNA]</scope>
    <source>
        <strain evidence="3 4">0216</strain>
    </source>
</reference>
<feature type="binding site" evidence="1">
    <location>
        <position position="269"/>
    </location>
    <ligand>
        <name>Mg(2+)</name>
        <dbReference type="ChEBI" id="CHEBI:18420"/>
        <label>1</label>
    </ligand>
</feature>
<dbReference type="Proteomes" id="UP000437131">
    <property type="component" value="Unassembled WGS sequence"/>
</dbReference>
<dbReference type="EMBL" id="WMIA01000002">
    <property type="protein sequence ID" value="MTF37775.1"/>
    <property type="molecule type" value="Genomic_DNA"/>
</dbReference>
<evidence type="ECO:0000256" key="2">
    <source>
        <dbReference type="SAM" id="Phobius"/>
    </source>
</evidence>
<dbReference type="PANTHER" id="PTHR16222">
    <property type="entry name" value="ADP-RIBOSYLGLYCOHYDROLASE"/>
    <property type="match status" value="1"/>
</dbReference>
<feature type="binding site" evidence="1">
    <location>
        <position position="270"/>
    </location>
    <ligand>
        <name>Mg(2+)</name>
        <dbReference type="ChEBI" id="CHEBI:18420"/>
        <label>1</label>
    </ligand>
</feature>
<feature type="transmembrane region" description="Helical" evidence="2">
    <location>
        <begin position="330"/>
        <end position="350"/>
    </location>
</feature>
<dbReference type="GO" id="GO:0016787">
    <property type="term" value="F:hydrolase activity"/>
    <property type="evidence" value="ECO:0007669"/>
    <property type="project" value="UniProtKB-KW"/>
</dbReference>
<feature type="binding site" evidence="1">
    <location>
        <position position="56"/>
    </location>
    <ligand>
        <name>Mg(2+)</name>
        <dbReference type="ChEBI" id="CHEBI:18420"/>
        <label>1</label>
    </ligand>
</feature>
<protein>
    <submittedName>
        <fullName evidence="3">ADP-ribosylglycohydrolase family protein</fullName>
    </submittedName>
</protein>
<keyword evidence="2" id="KW-1133">Transmembrane helix</keyword>
<feature type="binding site" evidence="1">
    <location>
        <position position="267"/>
    </location>
    <ligand>
        <name>Mg(2+)</name>
        <dbReference type="ChEBI" id="CHEBI:18420"/>
        <label>1</label>
    </ligand>
</feature>
<comment type="caution">
    <text evidence="3">The sequence shown here is derived from an EMBL/GenBank/DDBJ whole genome shotgun (WGS) entry which is preliminary data.</text>
</comment>
<dbReference type="GO" id="GO:0046872">
    <property type="term" value="F:metal ion binding"/>
    <property type="evidence" value="ECO:0007669"/>
    <property type="project" value="UniProtKB-KW"/>
</dbReference>
<comment type="cofactor">
    <cofactor evidence="1">
        <name>Mg(2+)</name>
        <dbReference type="ChEBI" id="CHEBI:18420"/>
    </cofactor>
    <text evidence="1">Binds 2 magnesium ions per subunit.</text>
</comment>
<feature type="binding site" evidence="1">
    <location>
        <position position="55"/>
    </location>
    <ligand>
        <name>Mg(2+)</name>
        <dbReference type="ChEBI" id="CHEBI:18420"/>
        <label>1</label>
    </ligand>
</feature>
<dbReference type="InterPro" id="IPR036705">
    <property type="entry name" value="Ribosyl_crysJ1_sf"/>
</dbReference>
<sequence>MSNNDISSLLGILIGTAIGDSVGLPAEGISRQRNHKIFRHQWHQRLLWRYGMISDDTEHTIFVAQCLIAHPNSPEKYVRRLAWCLKWWLLSLPAGVGLASLKSIIKLWFGFNPLYSGVDSAGNGAVMKSAIIGAFFAYNQDKLREYVCLSTRITHSDPRALIGAEAIASLTAWIIRDKFTQPPQIETLSTFLKQIGDKNREWILLVDAITESLKEDLSVLQFAEKIGQKKGVSGYVYHTVPVVIFTWYRHFGNFPQALSAIYDCGGDTDTTGAILGALMGATVGLKGIPEDWINNLRDYPRNIELLHKIAQKLSNTIHNNYQPSQPIFYGWWWVLPRNIIFLLIVLCHGFRRLFPPY</sequence>
<keyword evidence="3" id="KW-0378">Hydrolase</keyword>
<name>A0A844GU48_9CHRO</name>
<keyword evidence="2" id="KW-0472">Membrane</keyword>
<dbReference type="Pfam" id="PF03747">
    <property type="entry name" value="ADP_ribosyl_GH"/>
    <property type="match status" value="1"/>
</dbReference>
<dbReference type="InterPro" id="IPR005502">
    <property type="entry name" value="Ribosyl_crysJ1"/>
</dbReference>
<accession>A0A844GU48</accession>